<keyword evidence="4" id="KW-0472">Membrane</keyword>
<dbReference type="Gene3D" id="4.10.60.10">
    <property type="entry name" value="Zinc finger, CCHC-type"/>
    <property type="match status" value="1"/>
</dbReference>
<keyword evidence="4" id="KW-0812">Transmembrane</keyword>
<dbReference type="InterPro" id="IPR001878">
    <property type="entry name" value="Znf_CCHC"/>
</dbReference>
<dbReference type="EMBL" id="HG970332">
    <property type="status" value="NOT_ANNOTATED_CDS"/>
    <property type="molecule type" value="Genomic_DNA"/>
</dbReference>
<evidence type="ECO:0000259" key="5">
    <source>
        <dbReference type="PROSITE" id="PS50158"/>
    </source>
</evidence>
<dbReference type="AlphaFoldDB" id="A0A098D9P6"/>
<evidence type="ECO:0000256" key="4">
    <source>
        <dbReference type="SAM" id="Phobius"/>
    </source>
</evidence>
<protein>
    <recommendedName>
        <fullName evidence="5">CCHC-type domain-containing protein</fullName>
    </recommendedName>
</protein>
<sequence length="616" mass="67965">MLPRIKKEEFEGEGIDSTVEEKKDKKRKSTGDQGGREPIKCYNCQGIGHKAHQCPESEKRRQADRADGFQLASVATNPRLDALERRVEEQEKSILALENKLKKEKKEKKQAQDKVKKLEKEVARLDETIVHIEEFLATLPAPPTTDLLALREHNKNTSNLTVPDTGYCSEASLLFIIAIIIITIAIMASPKPNDTEMNRRTWAPPGSTVQYKREQRTPALPVRCATDVHTSQSCPAFAFIFRIKPKVIDNAQGDEADLSSTTWSPHLHQSSAEDLRGTPAFVAADLRCTLGLIRSIAFLVVLANRGNFIGHEKNAITQGRAQDLAVYKSFAQRGVNKRFKSCKKCETHDHTTGDCTADGINMSDKSVTTTPLANALSTISYALHVDERSITILTAPHPPVASGAARASAPRASALSTISYVLHGDERATLLQLHHTRKGPVVHKTRDVWTHTIPMSSINLDHCRLLSDLADLDLRLASHSNLLKELLGVGNAMSGLATEVVRDEMIREEFPTAVTALRLRGVMFKVRRSSFGTSLPKKKVTGKARGARLSPAKRASDQDVRSLGSSQHNHTSISFVISPLFLLSSCTQKLNSGDLIPNSEGAYSLINQYFQESVWP</sequence>
<keyword evidence="1" id="KW-0862">Zinc</keyword>
<feature type="transmembrane region" description="Helical" evidence="4">
    <location>
        <begin position="171"/>
        <end position="190"/>
    </location>
</feature>
<evidence type="ECO:0000256" key="3">
    <source>
        <dbReference type="SAM" id="MobiDB-lite"/>
    </source>
</evidence>
<feature type="coiled-coil region" evidence="2">
    <location>
        <begin position="80"/>
        <end position="135"/>
    </location>
</feature>
<organism evidence="6">
    <name type="scientific">Gibberella zeae (strain ATCC MYA-4620 / CBS 123657 / FGSC 9075 / NRRL 31084 / PH-1)</name>
    <name type="common">Wheat head blight fungus</name>
    <name type="synonym">Fusarium graminearum</name>
    <dbReference type="NCBI Taxonomy" id="229533"/>
    <lineage>
        <taxon>Eukaryota</taxon>
        <taxon>Fungi</taxon>
        <taxon>Dikarya</taxon>
        <taxon>Ascomycota</taxon>
        <taxon>Pezizomycotina</taxon>
        <taxon>Sordariomycetes</taxon>
        <taxon>Hypocreomycetidae</taxon>
        <taxon>Hypocreales</taxon>
        <taxon>Nectriaceae</taxon>
        <taxon>Fusarium</taxon>
    </lineage>
</organism>
<reference evidence="6" key="3">
    <citation type="submission" date="2017-01" db="UniProtKB">
        <authorList>
            <consortium name="EnsemblFungi"/>
        </authorList>
    </citation>
    <scope>IDENTIFICATION</scope>
    <source>
        <strain evidence="6">PH-1 / ATCC MYA-4620 / FGSC 9075 / NRRL 31084</strain>
    </source>
</reference>
<dbReference type="Gene3D" id="1.20.5.170">
    <property type="match status" value="1"/>
</dbReference>
<accession>A0A0E0RWN3</accession>
<gene>
    <name evidence="6" type="primary">FG10278.1</name>
</gene>
<dbReference type="InterPro" id="IPR036875">
    <property type="entry name" value="Znf_CCHC_sf"/>
</dbReference>
<proteinExistence type="predicted"/>
<dbReference type="Pfam" id="PF00098">
    <property type="entry name" value="zf-CCHC"/>
    <property type="match status" value="1"/>
</dbReference>
<feature type="region of interest" description="Disordered" evidence="3">
    <location>
        <begin position="193"/>
        <end position="214"/>
    </location>
</feature>
<reference evidence="6" key="2">
    <citation type="journal article" date="2010" name="Nature">
        <title>Comparative genomics reveals mobile pathogenicity chromosomes in Fusarium.</title>
        <authorList>
            <person name="Ma L.J."/>
            <person name="van der Does H.C."/>
            <person name="Borkovich K.A."/>
            <person name="Coleman J.J."/>
            <person name="Daboussi M.J."/>
            <person name="Di Pietro A."/>
            <person name="Dufresne M."/>
            <person name="Freitag M."/>
            <person name="Grabherr M."/>
            <person name="Henrissat B."/>
            <person name="Houterman P.M."/>
            <person name="Kang S."/>
            <person name="Shim W.B."/>
            <person name="Woloshuk C."/>
            <person name="Xie X."/>
            <person name="Xu J.R."/>
            <person name="Antoniw J."/>
            <person name="Baker S.E."/>
            <person name="Bluhm B.H."/>
            <person name="Breakspear A."/>
            <person name="Brown D.W."/>
            <person name="Butchko R.A."/>
            <person name="Chapman S."/>
            <person name="Coulson R."/>
            <person name="Coutinho P.M."/>
            <person name="Danchin E.G."/>
            <person name="Diener A."/>
            <person name="Gale L.R."/>
            <person name="Gardiner D.M."/>
            <person name="Goff S."/>
            <person name="Hammond-Kosack K.E."/>
            <person name="Hilburn K."/>
            <person name="Hua-Van A."/>
            <person name="Jonkers W."/>
            <person name="Kazan K."/>
            <person name="Kodira C.D."/>
            <person name="Koehrsen M."/>
            <person name="Kumar L."/>
            <person name="Lee Y.H."/>
            <person name="Li L."/>
            <person name="Manners J.M."/>
            <person name="Miranda-Saavedra D."/>
            <person name="Mukherjee M."/>
            <person name="Park G."/>
            <person name="Park J."/>
            <person name="Park S.Y."/>
            <person name="Proctor R.H."/>
            <person name="Regev A."/>
            <person name="Ruiz-Roldan M.C."/>
            <person name="Sain D."/>
            <person name="Sakthikumar S."/>
            <person name="Sykes S."/>
            <person name="Schwartz D.C."/>
            <person name="Turgeon B.G."/>
            <person name="Wapinski I."/>
            <person name="Yoder O."/>
            <person name="Young S."/>
            <person name="Zeng Q."/>
            <person name="Zhou S."/>
            <person name="Galagan J."/>
            <person name="Cuomo C.A."/>
            <person name="Kistler H.C."/>
            <person name="Rep M."/>
        </authorList>
    </citation>
    <scope>GENOME REANNOTATION</scope>
    <source>
        <strain evidence="6">PH-1 / ATCC MYA-4620 / FGSC 9075 / NRRL 31084</strain>
    </source>
</reference>
<dbReference type="GO" id="GO:0008270">
    <property type="term" value="F:zinc ion binding"/>
    <property type="evidence" value="ECO:0007669"/>
    <property type="project" value="UniProtKB-KW"/>
</dbReference>
<feature type="region of interest" description="Disordered" evidence="3">
    <location>
        <begin position="1"/>
        <end position="42"/>
    </location>
</feature>
<dbReference type="EnsemblFungi" id="CEF75658">
    <property type="protein sequence ID" value="CEF75658"/>
    <property type="gene ID" value="FGRRES_10277_8_M"/>
</dbReference>
<evidence type="ECO:0000256" key="1">
    <source>
        <dbReference type="PROSITE-ProRule" id="PRU00047"/>
    </source>
</evidence>
<keyword evidence="4" id="KW-1133">Transmembrane helix</keyword>
<keyword evidence="1" id="KW-0863">Zinc-finger</keyword>
<dbReference type="SUPFAM" id="SSF57756">
    <property type="entry name" value="Retrovirus zinc finger-like domains"/>
    <property type="match status" value="1"/>
</dbReference>
<feature type="compositionally biased region" description="Basic residues" evidence="3">
    <location>
        <begin position="536"/>
        <end position="546"/>
    </location>
</feature>
<keyword evidence="1" id="KW-0479">Metal-binding</keyword>
<feature type="domain" description="CCHC-type" evidence="5">
    <location>
        <begin position="40"/>
        <end position="56"/>
    </location>
</feature>
<dbReference type="PROSITE" id="PS50158">
    <property type="entry name" value="ZF_CCHC"/>
    <property type="match status" value="1"/>
</dbReference>
<name>A0A098D9P6_GIBZE</name>
<accession>A0A098D9P6</accession>
<evidence type="ECO:0000313" key="6">
    <source>
        <dbReference type="EnsemblFungi" id="CEF75658"/>
    </source>
</evidence>
<reference evidence="6" key="1">
    <citation type="journal article" date="2007" name="Science">
        <title>The Fusarium graminearum genome reveals a link between localized polymorphism and pathogen specialization.</title>
        <authorList>
            <person name="Cuomo C.A."/>
            <person name="Gueldener U."/>
            <person name="Xu J.-R."/>
            <person name="Trail F."/>
            <person name="Turgeon B.G."/>
            <person name="Di Pietro A."/>
            <person name="Walton J.D."/>
            <person name="Ma L.-J."/>
            <person name="Baker S.E."/>
            <person name="Rep M."/>
            <person name="Adam G."/>
            <person name="Antoniw J."/>
            <person name="Baldwin T."/>
            <person name="Calvo S.E."/>
            <person name="Chang Y.-L."/>
            <person name="DeCaprio D."/>
            <person name="Gale L.R."/>
            <person name="Gnerre S."/>
            <person name="Goswami R.S."/>
            <person name="Hammond-Kosack K."/>
            <person name="Harris L.J."/>
            <person name="Hilburn K."/>
            <person name="Kennell J.C."/>
            <person name="Kroken S."/>
            <person name="Magnuson J.K."/>
            <person name="Mannhaupt G."/>
            <person name="Mauceli E.W."/>
            <person name="Mewes H.-W."/>
            <person name="Mitterbauer R."/>
            <person name="Muehlbauer G."/>
            <person name="Muensterkoetter M."/>
            <person name="Nelson D."/>
            <person name="O'Donnell K."/>
            <person name="Ouellet T."/>
            <person name="Qi W."/>
            <person name="Quesneville H."/>
            <person name="Roncero M.I.G."/>
            <person name="Seong K.-Y."/>
            <person name="Tetko I.V."/>
            <person name="Urban M."/>
            <person name="Waalwijk C."/>
            <person name="Ward T.J."/>
            <person name="Yao J."/>
            <person name="Birren B.W."/>
            <person name="Kistler H.C."/>
        </authorList>
    </citation>
    <scope>NUCLEOTIDE SEQUENCE [LARGE SCALE GENOMIC DNA]</scope>
    <source>
        <strain evidence="6">PH-1 / ATCC MYA-4620 / FGSC 9075 / NRRL 31084</strain>
    </source>
</reference>
<evidence type="ECO:0000256" key="2">
    <source>
        <dbReference type="SAM" id="Coils"/>
    </source>
</evidence>
<dbReference type="SMART" id="SM00343">
    <property type="entry name" value="ZnF_C2HC"/>
    <property type="match status" value="2"/>
</dbReference>
<dbReference type="GO" id="GO:0003676">
    <property type="term" value="F:nucleic acid binding"/>
    <property type="evidence" value="ECO:0007669"/>
    <property type="project" value="InterPro"/>
</dbReference>
<keyword evidence="2" id="KW-0175">Coiled coil</keyword>
<feature type="region of interest" description="Disordered" evidence="3">
    <location>
        <begin position="535"/>
        <end position="566"/>
    </location>
</feature>